<comment type="caution">
    <text evidence="1">The sequence shown here is derived from an EMBL/GenBank/DDBJ whole genome shotgun (WGS) entry which is preliminary data.</text>
</comment>
<gene>
    <name evidence="1" type="primary">ytxC</name>
    <name evidence="1" type="ORF">KDK92_22320</name>
</gene>
<dbReference type="NCBIfam" id="TIGR02834">
    <property type="entry name" value="spo_ytxC"/>
    <property type="match status" value="1"/>
</dbReference>
<dbReference type="Proteomes" id="UP001056429">
    <property type="component" value="Unassembled WGS sequence"/>
</dbReference>
<organism evidence="1 2">
    <name type="scientific">Oceanirhabdus seepicola</name>
    <dbReference type="NCBI Taxonomy" id="2828781"/>
    <lineage>
        <taxon>Bacteria</taxon>
        <taxon>Bacillati</taxon>
        <taxon>Bacillota</taxon>
        <taxon>Clostridia</taxon>
        <taxon>Eubacteriales</taxon>
        <taxon>Clostridiaceae</taxon>
        <taxon>Oceanirhabdus</taxon>
    </lineage>
</organism>
<accession>A0A9J6P6J0</accession>
<dbReference type="InterPro" id="IPR014199">
    <property type="entry name" value="Spore_YtxC"/>
</dbReference>
<evidence type="ECO:0000313" key="1">
    <source>
        <dbReference type="EMBL" id="MCM1992458.1"/>
    </source>
</evidence>
<dbReference type="EMBL" id="JAGSOJ010000006">
    <property type="protein sequence ID" value="MCM1992458.1"/>
    <property type="molecule type" value="Genomic_DNA"/>
</dbReference>
<sequence>MLIYSVVYNKKNDDIIEELNDIKKLLEMKGINLGYSECVEENNHFIKIYCCNDENVERGKKLFNIYLSNYLSKVVAEEYIDRELNKLIKEMYFFLKGNDIAHVSQEMQRILIKQENINDEDFVYFMNIKNDINEKIIKCLNEYEVMNVKGFLTFRLKDLKRDFELIVDKIVERYMVKKEYDEFIKLLRYFVEIQESKIDEVNIVISDCGEYGILDKSGRDILTRFLEDVNNYKIPGSINIDDVIISGLITNVPKRLIIHGCDNCKNQELIDTIKNVFLDRVAFCNGCSLCIEDLERFKEEEIRKYEELNLE</sequence>
<dbReference type="AlphaFoldDB" id="A0A9J6P6J0"/>
<keyword evidence="2" id="KW-1185">Reference proteome</keyword>
<proteinExistence type="predicted"/>
<dbReference type="Pfam" id="PF08812">
    <property type="entry name" value="YtxC"/>
    <property type="match status" value="1"/>
</dbReference>
<reference evidence="1" key="1">
    <citation type="journal article" date="2021" name="mSystems">
        <title>Bacteria and Archaea Synergistically Convert Glycine Betaine to Biogenic Methane in the Formosa Cold Seep of the South China Sea.</title>
        <authorList>
            <person name="Li L."/>
            <person name="Zhang W."/>
            <person name="Zhang S."/>
            <person name="Song L."/>
            <person name="Sun Q."/>
            <person name="Zhang H."/>
            <person name="Xiang H."/>
            <person name="Dong X."/>
        </authorList>
    </citation>
    <scope>NUCLEOTIDE SEQUENCE</scope>
    <source>
        <strain evidence="1">ZWT</strain>
    </source>
</reference>
<evidence type="ECO:0000313" key="2">
    <source>
        <dbReference type="Proteomes" id="UP001056429"/>
    </source>
</evidence>
<reference evidence="1" key="2">
    <citation type="submission" date="2021-04" db="EMBL/GenBank/DDBJ databases">
        <authorList>
            <person name="Dong X."/>
        </authorList>
    </citation>
    <scope>NUCLEOTIDE SEQUENCE</scope>
    <source>
        <strain evidence="1">ZWT</strain>
    </source>
</reference>
<protein>
    <submittedName>
        <fullName evidence="1">Sporulation protein YtxC</fullName>
    </submittedName>
</protein>
<dbReference type="RefSeq" id="WP_250861624.1">
    <property type="nucleotide sequence ID" value="NZ_JAGSOJ010000006.1"/>
</dbReference>
<name>A0A9J6P6J0_9CLOT</name>